<keyword evidence="3" id="KW-1185">Reference proteome</keyword>
<dbReference type="RefSeq" id="WP_155452582.1">
    <property type="nucleotide sequence ID" value="NZ_WNKX01000002.1"/>
</dbReference>
<gene>
    <name evidence="2" type="ORF">GM658_03225</name>
</gene>
<comment type="caution">
    <text evidence="2">The sequence shown here is derived from an EMBL/GenBank/DDBJ whole genome shotgun (WGS) entry which is preliminary data.</text>
</comment>
<accession>A0A6L6QAY3</accession>
<protein>
    <recommendedName>
        <fullName evidence="4">DUF1640 domain-containing protein</fullName>
    </recommendedName>
</protein>
<dbReference type="OrthoDB" id="8780762at2"/>
<proteinExistence type="predicted"/>
<organism evidence="2 3">
    <name type="scientific">Massilia eburnea</name>
    <dbReference type="NCBI Taxonomy" id="1776165"/>
    <lineage>
        <taxon>Bacteria</taxon>
        <taxon>Pseudomonadati</taxon>
        <taxon>Pseudomonadota</taxon>
        <taxon>Betaproteobacteria</taxon>
        <taxon>Burkholderiales</taxon>
        <taxon>Oxalobacteraceae</taxon>
        <taxon>Telluria group</taxon>
        <taxon>Massilia</taxon>
    </lineage>
</organism>
<evidence type="ECO:0000313" key="2">
    <source>
        <dbReference type="EMBL" id="MTW09602.1"/>
    </source>
</evidence>
<dbReference type="Proteomes" id="UP000472320">
    <property type="component" value="Unassembled WGS sequence"/>
</dbReference>
<evidence type="ECO:0008006" key="4">
    <source>
        <dbReference type="Google" id="ProtNLM"/>
    </source>
</evidence>
<evidence type="ECO:0000256" key="1">
    <source>
        <dbReference type="SAM" id="Phobius"/>
    </source>
</evidence>
<keyword evidence="1" id="KW-1133">Transmembrane helix</keyword>
<feature type="transmembrane region" description="Helical" evidence="1">
    <location>
        <begin position="100"/>
        <end position="120"/>
    </location>
</feature>
<sequence>MEQLTPDDRIAAQEKALDAVNCELALLRQHMDAQFTRMRELSEAQFASMRVMLETQDANMRQYVDNGLIKLRLEMQLHTDQAVAASAAQLSVKIDKSTHWAIGLLISGLVGIIALAARGLL</sequence>
<dbReference type="AlphaFoldDB" id="A0A6L6QAY3"/>
<dbReference type="EMBL" id="WNKX01000002">
    <property type="protein sequence ID" value="MTW09602.1"/>
    <property type="molecule type" value="Genomic_DNA"/>
</dbReference>
<keyword evidence="1" id="KW-0472">Membrane</keyword>
<keyword evidence="1" id="KW-0812">Transmembrane</keyword>
<evidence type="ECO:0000313" key="3">
    <source>
        <dbReference type="Proteomes" id="UP000472320"/>
    </source>
</evidence>
<name>A0A6L6QAY3_9BURK</name>
<reference evidence="2 3" key="1">
    <citation type="submission" date="2019-11" db="EMBL/GenBank/DDBJ databases">
        <title>Type strains purchased from KCTC, JCM and DSMZ.</title>
        <authorList>
            <person name="Lu H."/>
        </authorList>
    </citation>
    <scope>NUCLEOTIDE SEQUENCE [LARGE SCALE GENOMIC DNA]</scope>
    <source>
        <strain evidence="2 3">JCM 31587</strain>
    </source>
</reference>